<dbReference type="InterPro" id="IPR023405">
    <property type="entry name" value="Topo_IA_core_domain"/>
</dbReference>
<feature type="domain" description="Toprim" evidence="11">
    <location>
        <begin position="1"/>
        <end position="136"/>
    </location>
</feature>
<keyword evidence="14" id="KW-1185">Reference proteome</keyword>
<dbReference type="Proteomes" id="UP001163632">
    <property type="component" value="Plasmid unnamed3"/>
</dbReference>
<evidence type="ECO:0000256" key="6">
    <source>
        <dbReference type="ARBA" id="ARBA00023235"/>
    </source>
</evidence>
<dbReference type="SUPFAM" id="SSF56712">
    <property type="entry name" value="Prokaryotic type I DNA topoisomerase"/>
    <property type="match status" value="1"/>
</dbReference>
<evidence type="ECO:0000256" key="4">
    <source>
        <dbReference type="ARBA" id="ARBA00023029"/>
    </source>
</evidence>
<sequence>MRLFIAEKPELARAICKGLGGGFKNFEGYYQHPVSQDVVTWCFGHMLALKDPDDIDPKYETWLMEHLPIPPMFPAPRKVPKDKTKQVKIIKELVGRATTIVNAGDPDEEGQLLIDELLRYFGNKKPVMRVLINDNTPAVVKKSLANLRPNSEFEHLGLIAESRAISDQSVGYNLTRAYSLSEQAKTGSRETWHIGRVQTVVLGLVVRRDRENASHKKSFYYTIAGDFVVNGIAFTAKYQPKDTDPIDSKGRLIDKIFAGNLASLLSNKHAKILVATTTAKADPAPLPYNLIKLQGDASRLYGISAKQTDQITQSLREKHHLITYNRSDCQYLSDEQFADVGAVLNGIMGTLPNSQGVCATANQAQKGRAFNSSKVSAHHAIIPTQTQANWSDLTANEQHIYKLIARSYIAQFYPSYEYDETVIMLDVIVNGMPYQFTATARFDKSLGWKRLYKSDPTNEEVATDEETQLADLRSLVSGMAGQSGDITATECETKPKPLYTEQTLLKDLTQVAKYVKDPRLAKVLKDRDKDKQGEHGGIGTPATRATIMDNLFNRGYLTEKGKSIVSTDRGKALYDLADDLVKYPDLTAVWSEKQKEIKTGADVQAFVLEVLESTVCPVVERLKQGYVPPAPKPKEDLSNNPPCPKCQRPLKRAESKFKKGEFYWGCTGWNDKQNPCKHTMNDKDGVPTERELKPAQNLSEFDCKACGSKLIHRNGVFKKGKNRGKSYSFFGCSNYPKCTQNYEEVGGVPKYE</sequence>
<keyword evidence="13" id="KW-0614">Plasmid</keyword>
<gene>
    <name evidence="13" type="ORF">LP092_15710</name>
</gene>
<dbReference type="EC" id="5.6.2.1" evidence="3"/>
<dbReference type="Pfam" id="PF01131">
    <property type="entry name" value="Topoisom_bac"/>
    <property type="match status" value="1"/>
</dbReference>
<dbReference type="SMART" id="SM00436">
    <property type="entry name" value="TOP1Bc"/>
    <property type="match status" value="1"/>
</dbReference>
<dbReference type="PRINTS" id="PR00417">
    <property type="entry name" value="PRTPISMRASEI"/>
</dbReference>
<dbReference type="PANTHER" id="PTHR11390:SF21">
    <property type="entry name" value="DNA TOPOISOMERASE 3-ALPHA"/>
    <property type="match status" value="1"/>
</dbReference>
<dbReference type="InterPro" id="IPR013497">
    <property type="entry name" value="Topo_IA_cen"/>
</dbReference>
<keyword evidence="6 13" id="KW-0413">Isomerase</keyword>
<proteinExistence type="inferred from homology"/>
<dbReference type="InterPro" id="IPR003602">
    <property type="entry name" value="Topo_IA_DNA-bd_dom"/>
</dbReference>
<accession>A0ABY6MCU2</accession>
<evidence type="ECO:0000313" key="13">
    <source>
        <dbReference type="EMBL" id="UZA04893.1"/>
    </source>
</evidence>
<evidence type="ECO:0000256" key="5">
    <source>
        <dbReference type="ARBA" id="ARBA00023125"/>
    </source>
</evidence>
<keyword evidence="4" id="KW-0799">Topoisomerase</keyword>
<geneLocation type="plasmid" evidence="13 14">
    <name>unnamed3</name>
</geneLocation>
<dbReference type="PROSITE" id="PS52039">
    <property type="entry name" value="TOPO_IA_2"/>
    <property type="match status" value="1"/>
</dbReference>
<dbReference type="PROSITE" id="PS50880">
    <property type="entry name" value="TOPRIM"/>
    <property type="match status" value="1"/>
</dbReference>
<evidence type="ECO:0000256" key="2">
    <source>
        <dbReference type="ARBA" id="ARBA00009446"/>
    </source>
</evidence>
<evidence type="ECO:0000256" key="10">
    <source>
        <dbReference type="ARBA" id="ARBA00032877"/>
    </source>
</evidence>
<dbReference type="SMART" id="SM00493">
    <property type="entry name" value="TOPRIM"/>
    <property type="match status" value="1"/>
</dbReference>
<evidence type="ECO:0000256" key="9">
    <source>
        <dbReference type="ARBA" id="ARBA00032235"/>
    </source>
</evidence>
<dbReference type="RefSeq" id="WP_264676377.1">
    <property type="nucleotide sequence ID" value="NZ_CP087767.1"/>
</dbReference>
<evidence type="ECO:0000259" key="11">
    <source>
        <dbReference type="PROSITE" id="PS50880"/>
    </source>
</evidence>
<comment type="similarity">
    <text evidence="2">Belongs to the type IA topoisomerase family.</text>
</comment>
<dbReference type="InterPro" id="IPR013826">
    <property type="entry name" value="Topo_IA_cen_sub3"/>
</dbReference>
<dbReference type="InterPro" id="IPR003601">
    <property type="entry name" value="Topo_IA_2"/>
</dbReference>
<organism evidence="13 14">
    <name type="scientific">Moraxella bovis</name>
    <dbReference type="NCBI Taxonomy" id="476"/>
    <lineage>
        <taxon>Bacteria</taxon>
        <taxon>Pseudomonadati</taxon>
        <taxon>Pseudomonadota</taxon>
        <taxon>Gammaproteobacteria</taxon>
        <taxon>Moraxellales</taxon>
        <taxon>Moraxellaceae</taxon>
        <taxon>Moraxella</taxon>
    </lineage>
</organism>
<dbReference type="CDD" id="cd03362">
    <property type="entry name" value="TOPRIM_TopoIA_TopoIII"/>
    <property type="match status" value="1"/>
</dbReference>
<evidence type="ECO:0000256" key="3">
    <source>
        <dbReference type="ARBA" id="ARBA00012891"/>
    </source>
</evidence>
<dbReference type="GO" id="GO:0016853">
    <property type="term" value="F:isomerase activity"/>
    <property type="evidence" value="ECO:0007669"/>
    <property type="project" value="UniProtKB-KW"/>
</dbReference>
<comment type="catalytic activity">
    <reaction evidence="1">
        <text>ATP-independent breakage of single-stranded DNA, followed by passage and rejoining.</text>
        <dbReference type="EC" id="5.6.2.1"/>
    </reaction>
</comment>
<dbReference type="InterPro" id="IPR034144">
    <property type="entry name" value="TOPRIM_TopoIII"/>
</dbReference>
<keyword evidence="5" id="KW-0238">DNA-binding</keyword>
<protein>
    <recommendedName>
        <fullName evidence="3">DNA topoisomerase</fullName>
        <ecNumber evidence="3">5.6.2.1</ecNumber>
    </recommendedName>
    <alternativeName>
        <fullName evidence="10">Omega-protein</fullName>
    </alternativeName>
    <alternativeName>
        <fullName evidence="9">Relaxing enzyme</fullName>
    </alternativeName>
    <alternativeName>
        <fullName evidence="7">Swivelase</fullName>
    </alternativeName>
    <alternativeName>
        <fullName evidence="8">Untwisting enzyme</fullName>
    </alternativeName>
</protein>
<dbReference type="InterPro" id="IPR013825">
    <property type="entry name" value="Topo_IA_cen_sub2"/>
</dbReference>
<dbReference type="Pfam" id="PF01751">
    <property type="entry name" value="Toprim"/>
    <property type="match status" value="1"/>
</dbReference>
<dbReference type="Gene3D" id="2.70.20.10">
    <property type="entry name" value="Topoisomerase I, domain 3"/>
    <property type="match status" value="1"/>
</dbReference>
<dbReference type="Gene3D" id="3.40.50.140">
    <property type="match status" value="1"/>
</dbReference>
<evidence type="ECO:0000256" key="1">
    <source>
        <dbReference type="ARBA" id="ARBA00000213"/>
    </source>
</evidence>
<dbReference type="Gene3D" id="3.30.65.10">
    <property type="entry name" value="Bacterial Topoisomerase I, domain 1"/>
    <property type="match status" value="1"/>
</dbReference>
<dbReference type="GeneID" id="77190053"/>
<dbReference type="Gene3D" id="1.10.290.10">
    <property type="entry name" value="Topoisomerase I, domain 4"/>
    <property type="match status" value="1"/>
</dbReference>
<dbReference type="Gene3D" id="1.10.460.10">
    <property type="entry name" value="Topoisomerase I, domain 2"/>
    <property type="match status" value="1"/>
</dbReference>
<dbReference type="InterPro" id="IPR000380">
    <property type="entry name" value="Topo_IA"/>
</dbReference>
<dbReference type="InterPro" id="IPR013824">
    <property type="entry name" value="Topo_IA_cen_sub1"/>
</dbReference>
<evidence type="ECO:0000256" key="7">
    <source>
        <dbReference type="ARBA" id="ARBA00030003"/>
    </source>
</evidence>
<evidence type="ECO:0000259" key="12">
    <source>
        <dbReference type="PROSITE" id="PS52039"/>
    </source>
</evidence>
<evidence type="ECO:0000256" key="8">
    <source>
        <dbReference type="ARBA" id="ARBA00031985"/>
    </source>
</evidence>
<reference evidence="13" key="1">
    <citation type="journal article" date="2022" name="BMC Microbiol.">
        <title>Whole genome sequencing of Moraxella bovis strains from North America reveals two genotypes with different genetic determinants.</title>
        <authorList>
            <person name="Wynn E.L."/>
            <person name="Hille M.M."/>
            <person name="Loy J.D."/>
            <person name="Schuller G."/>
            <person name="Kuhn K.L."/>
            <person name="Dickey A.M."/>
            <person name="Bono J.L."/>
            <person name="Clawson M.L."/>
        </authorList>
    </citation>
    <scope>NUCLEOTIDE SEQUENCE</scope>
    <source>
        <strain evidence="13">SAM102599</strain>
    </source>
</reference>
<dbReference type="InterPro" id="IPR006171">
    <property type="entry name" value="TOPRIM_dom"/>
</dbReference>
<dbReference type="SMART" id="SM00437">
    <property type="entry name" value="TOP1Ac"/>
    <property type="match status" value="1"/>
</dbReference>
<name>A0ABY6MCU2_MORBO</name>
<dbReference type="PANTHER" id="PTHR11390">
    <property type="entry name" value="PROKARYOTIC DNA TOPOISOMERASE"/>
    <property type="match status" value="1"/>
</dbReference>
<dbReference type="EMBL" id="CP087833">
    <property type="protein sequence ID" value="UZA04893.1"/>
    <property type="molecule type" value="Genomic_DNA"/>
</dbReference>
<evidence type="ECO:0000313" key="14">
    <source>
        <dbReference type="Proteomes" id="UP001163632"/>
    </source>
</evidence>
<feature type="domain" description="Topo IA-type catalytic" evidence="12">
    <location>
        <begin position="153"/>
        <end position="619"/>
    </location>
</feature>